<reference evidence="3" key="1">
    <citation type="submission" date="2024-04" db="EMBL/GenBank/DDBJ databases">
        <title>Salinicola lusitanus LLJ914,a marine bacterium isolated from the Okinawa Trough.</title>
        <authorList>
            <person name="Li J."/>
        </authorList>
    </citation>
    <scope>NUCLEOTIDE SEQUENCE [LARGE SCALE GENOMIC DNA]</scope>
</reference>
<feature type="region of interest" description="Disordered" evidence="1">
    <location>
        <begin position="353"/>
        <end position="478"/>
    </location>
</feature>
<proteinExistence type="predicted"/>
<keyword evidence="3" id="KW-1185">Reference proteome</keyword>
<feature type="compositionally biased region" description="Basic and acidic residues" evidence="1">
    <location>
        <begin position="451"/>
        <end position="478"/>
    </location>
</feature>
<comment type="caution">
    <text evidence="2">The sequence shown here is derived from an EMBL/GenBank/DDBJ whole genome shotgun (WGS) entry which is preliminary data.</text>
</comment>
<evidence type="ECO:0000313" key="3">
    <source>
        <dbReference type="Proteomes" id="UP001460270"/>
    </source>
</evidence>
<dbReference type="AlphaFoldDB" id="A0AAW0ML75"/>
<organism evidence="2 3">
    <name type="scientific">Mugilogobius chulae</name>
    <name type="common">yellowstripe goby</name>
    <dbReference type="NCBI Taxonomy" id="88201"/>
    <lineage>
        <taxon>Eukaryota</taxon>
        <taxon>Metazoa</taxon>
        <taxon>Chordata</taxon>
        <taxon>Craniata</taxon>
        <taxon>Vertebrata</taxon>
        <taxon>Euteleostomi</taxon>
        <taxon>Actinopterygii</taxon>
        <taxon>Neopterygii</taxon>
        <taxon>Teleostei</taxon>
        <taxon>Neoteleostei</taxon>
        <taxon>Acanthomorphata</taxon>
        <taxon>Gobiaria</taxon>
        <taxon>Gobiiformes</taxon>
        <taxon>Gobioidei</taxon>
        <taxon>Gobiidae</taxon>
        <taxon>Gobionellinae</taxon>
        <taxon>Mugilogobius</taxon>
    </lineage>
</organism>
<feature type="compositionally biased region" description="Acidic residues" evidence="1">
    <location>
        <begin position="367"/>
        <end position="400"/>
    </location>
</feature>
<evidence type="ECO:0000313" key="2">
    <source>
        <dbReference type="EMBL" id="KAK7877308.1"/>
    </source>
</evidence>
<protein>
    <submittedName>
        <fullName evidence="2">Uncharacterized protein</fullName>
    </submittedName>
</protein>
<sequence length="478" mass="52176">MEANQLGFPQRAPPQIWANRSMVPPVREKVPLGKVVCPMGGAERCQKRGEIAIMRPETSGAIVAPLEKARPSVRGSSGAGEGAVVQEREQWCRRGSSGAGEGAVVQEREQWCRRGSSGAGEGAVVQEREQWCRRGSSGAGEGARPRKLRLAALLARNGGDRWNTALPPPPVKGLHGSDATRRCLGIDHLRDGLAGSGCMNCSIMPVAQRTTRLAMFEEPGAASSDTQPKQSSGGQCRETKRPSPMLLSLLHVSGVGSNVQICWGPQPGRRAAAGPPDEDDAISVAASDTQFQDTDAVNEPLDGYSEASAFTSHSESSHGGEEDTAAASLRVALARLRLDALAVPAVPQRPIKRASRFRNDRPRIPGEEEPEEESEEEEPEGEEPEEESEEEEPEEAEPEEAGLKWSWSEAWSDPRQSHRGRSQRRRRRGQRRRRDQTHEPPDSGGSVCASGERERGRERKERERERERKEREERGGGG</sequence>
<evidence type="ECO:0000256" key="1">
    <source>
        <dbReference type="SAM" id="MobiDB-lite"/>
    </source>
</evidence>
<dbReference type="EMBL" id="JBBPFD010000702">
    <property type="protein sequence ID" value="KAK7877308.1"/>
    <property type="molecule type" value="Genomic_DNA"/>
</dbReference>
<accession>A0AAW0ML75</accession>
<gene>
    <name evidence="2" type="ORF">WMY93_031958</name>
</gene>
<feature type="region of interest" description="Disordered" evidence="1">
    <location>
        <begin position="218"/>
        <end position="240"/>
    </location>
</feature>
<dbReference type="Proteomes" id="UP001460270">
    <property type="component" value="Unassembled WGS sequence"/>
</dbReference>
<feature type="compositionally biased region" description="Basic residues" evidence="1">
    <location>
        <begin position="417"/>
        <end position="435"/>
    </location>
</feature>
<feature type="compositionally biased region" description="Basic and acidic residues" evidence="1">
    <location>
        <begin position="357"/>
        <end position="366"/>
    </location>
</feature>
<feature type="compositionally biased region" description="Polar residues" evidence="1">
    <location>
        <begin position="223"/>
        <end position="234"/>
    </location>
</feature>
<name>A0AAW0ML75_9GOBI</name>